<dbReference type="Pfam" id="PF03372">
    <property type="entry name" value="Exo_endo_phos"/>
    <property type="match status" value="1"/>
</dbReference>
<name>A0A2S9Q3Y4_9HYPH</name>
<accession>A0A2S9Q3Y4</accession>
<organism evidence="2 3">
    <name type="scientific">Labrys okinawensis</name>
    <dbReference type="NCBI Taxonomy" id="346911"/>
    <lineage>
        <taxon>Bacteria</taxon>
        <taxon>Pseudomonadati</taxon>
        <taxon>Pseudomonadota</taxon>
        <taxon>Alphaproteobacteria</taxon>
        <taxon>Hyphomicrobiales</taxon>
        <taxon>Xanthobacteraceae</taxon>
        <taxon>Labrys</taxon>
    </lineage>
</organism>
<comment type="caution">
    <text evidence="2">The sequence shown here is derived from an EMBL/GenBank/DDBJ whole genome shotgun (WGS) entry which is preliminary data.</text>
</comment>
<dbReference type="GO" id="GO:0003824">
    <property type="term" value="F:catalytic activity"/>
    <property type="evidence" value="ECO:0007669"/>
    <property type="project" value="InterPro"/>
</dbReference>
<feature type="domain" description="Endonuclease/exonuclease/phosphatase" evidence="1">
    <location>
        <begin position="9"/>
        <end position="351"/>
    </location>
</feature>
<gene>
    <name evidence="2" type="ORF">C5L14_28595</name>
</gene>
<dbReference type="PANTHER" id="PTHR42834:SF1">
    <property type="entry name" value="ENDONUCLEASE_EXONUCLEASE_PHOSPHATASE FAMILY PROTEIN (AFU_ORTHOLOGUE AFUA_3G09210)"/>
    <property type="match status" value="1"/>
</dbReference>
<keyword evidence="3" id="KW-1185">Reference proteome</keyword>
<dbReference type="InterPro" id="IPR005135">
    <property type="entry name" value="Endo/exonuclease/phosphatase"/>
</dbReference>
<dbReference type="Gene3D" id="3.60.10.10">
    <property type="entry name" value="Endonuclease/exonuclease/phosphatase"/>
    <property type="match status" value="1"/>
</dbReference>
<dbReference type="RefSeq" id="WP_105865467.1">
    <property type="nucleotide sequence ID" value="NZ_PUEJ01000016.1"/>
</dbReference>
<dbReference type="InterPro" id="IPR036691">
    <property type="entry name" value="Endo/exonu/phosph_ase_sf"/>
</dbReference>
<dbReference type="Proteomes" id="UP000237682">
    <property type="component" value="Unassembled WGS sequence"/>
</dbReference>
<reference evidence="2 3" key="1">
    <citation type="submission" date="2018-02" db="EMBL/GenBank/DDBJ databases">
        <title>Whole genome sequencing of endophytic bacterium.</title>
        <authorList>
            <person name="Eedara R."/>
            <person name="Podile A.R."/>
        </authorList>
    </citation>
    <scope>NUCLEOTIDE SEQUENCE [LARGE SCALE GENOMIC DNA]</scope>
    <source>
        <strain evidence="2 3">RP1T</strain>
    </source>
</reference>
<protein>
    <recommendedName>
        <fullName evidence="1">Endonuclease/exonuclease/phosphatase domain-containing protein</fullName>
    </recommendedName>
</protein>
<evidence type="ECO:0000313" key="3">
    <source>
        <dbReference type="Proteomes" id="UP000237682"/>
    </source>
</evidence>
<dbReference type="SUPFAM" id="SSF56219">
    <property type="entry name" value="DNase I-like"/>
    <property type="match status" value="1"/>
</dbReference>
<dbReference type="PANTHER" id="PTHR42834">
    <property type="entry name" value="ENDONUCLEASE/EXONUCLEASE/PHOSPHATASE FAMILY PROTEIN (AFU_ORTHOLOGUE AFUA_3G09210)"/>
    <property type="match status" value="1"/>
</dbReference>
<sequence length="386" mass="42682">MSSSVLRVATFNTQLLARPGVRFHEQPPYSPEEYDAKTAFIGGLLERGQVDLAGFQEVFHEEALREAVWKAPRLRGATVNAPLADDDGPKTPDGALNAPRVGLASRLPVLKVESIAAFPPGLGQGFAVRRDENGRQQAVPVGIGFFERPVLRAEVLLPDSVPLTVYVVHLKSRRPVVLEDEDRRDPAVRALAVVRALLQRGAEAAALRVMLSREMAGRGTEPRPVMVLGDLNDELTSVTTELIRGEQPLPETLKPLMADPGDWQRKNRRLWDLHLYAASDQQAMHIKGTTLYTHIHFGDYQVLDHILFSQEFHSRNPHRIGDFRYLQVYNDHVVDTHMTDMTRNIRTASDHGVPVAEFNLLTAASRKVLQNGTSSAGNVPSGTANA</sequence>
<evidence type="ECO:0000259" key="1">
    <source>
        <dbReference type="Pfam" id="PF03372"/>
    </source>
</evidence>
<dbReference type="OrthoDB" id="525956at2"/>
<dbReference type="EMBL" id="PUEJ01000016">
    <property type="protein sequence ID" value="PRH84039.1"/>
    <property type="molecule type" value="Genomic_DNA"/>
</dbReference>
<dbReference type="AlphaFoldDB" id="A0A2S9Q3Y4"/>
<evidence type="ECO:0000313" key="2">
    <source>
        <dbReference type="EMBL" id="PRH84039.1"/>
    </source>
</evidence>
<proteinExistence type="predicted"/>